<accession>A0A1A8XWE4</accession>
<sequence>MMPADSAFSGRSAMTVSPGLQNGEMKSEECFLRAEVYGSTEG</sequence>
<keyword evidence="3" id="KW-1185">Reference proteome</keyword>
<gene>
    <name evidence="2" type="ORF">ACCAA_560026</name>
</gene>
<organism evidence="2 3">
    <name type="scientific">Candidatus Accumulibacter aalborgensis</name>
    <dbReference type="NCBI Taxonomy" id="1860102"/>
    <lineage>
        <taxon>Bacteria</taxon>
        <taxon>Pseudomonadati</taxon>
        <taxon>Pseudomonadota</taxon>
        <taxon>Betaproteobacteria</taxon>
        <taxon>Candidatus Accumulibacter</taxon>
    </lineage>
</organism>
<dbReference type="Proteomes" id="UP000199169">
    <property type="component" value="Unassembled WGS sequence"/>
</dbReference>
<feature type="region of interest" description="Disordered" evidence="1">
    <location>
        <begin position="1"/>
        <end position="21"/>
    </location>
</feature>
<proteinExistence type="predicted"/>
<dbReference type="AlphaFoldDB" id="A0A1A8XWE4"/>
<reference evidence="2 3" key="1">
    <citation type="submission" date="2016-06" db="EMBL/GenBank/DDBJ databases">
        <authorList>
            <person name="Kjaerup R.B."/>
            <person name="Dalgaard T.S."/>
            <person name="Juul-Madsen H.R."/>
        </authorList>
    </citation>
    <scope>NUCLEOTIDE SEQUENCE [LARGE SCALE GENOMIC DNA]</scope>
    <source>
        <strain evidence="2">3</strain>
    </source>
</reference>
<evidence type="ECO:0000256" key="1">
    <source>
        <dbReference type="SAM" id="MobiDB-lite"/>
    </source>
</evidence>
<dbReference type="EMBL" id="FLQX01000134">
    <property type="protein sequence ID" value="SBT08328.1"/>
    <property type="molecule type" value="Genomic_DNA"/>
</dbReference>
<protein>
    <submittedName>
        <fullName evidence="2">Uncharacterized protein</fullName>
    </submittedName>
</protein>
<evidence type="ECO:0000313" key="2">
    <source>
        <dbReference type="EMBL" id="SBT08328.1"/>
    </source>
</evidence>
<dbReference type="STRING" id="1860102.ACCAA_560026"/>
<evidence type="ECO:0000313" key="3">
    <source>
        <dbReference type="Proteomes" id="UP000199169"/>
    </source>
</evidence>
<name>A0A1A8XWE4_9PROT</name>